<feature type="signal peptide" evidence="1">
    <location>
        <begin position="1"/>
        <end position="22"/>
    </location>
</feature>
<name>A0A847RSW5_9NEIS</name>
<gene>
    <name evidence="2" type="ORF">HF682_03920</name>
</gene>
<evidence type="ECO:0000256" key="1">
    <source>
        <dbReference type="SAM" id="SignalP"/>
    </source>
</evidence>
<keyword evidence="3" id="KW-1185">Reference proteome</keyword>
<evidence type="ECO:0000313" key="2">
    <source>
        <dbReference type="EMBL" id="NLR74300.1"/>
    </source>
</evidence>
<dbReference type="Proteomes" id="UP000587991">
    <property type="component" value="Unassembled WGS sequence"/>
</dbReference>
<evidence type="ECO:0000313" key="3">
    <source>
        <dbReference type="Proteomes" id="UP000587991"/>
    </source>
</evidence>
<proteinExistence type="predicted"/>
<protein>
    <submittedName>
        <fullName evidence="2">Uncharacterized protein</fullName>
    </submittedName>
</protein>
<feature type="chain" id="PRO_5032324642" evidence="1">
    <location>
        <begin position="23"/>
        <end position="144"/>
    </location>
</feature>
<accession>A0A847RSW5</accession>
<organism evidence="2 3">
    <name type="scientific">Leeia aquatica</name>
    <dbReference type="NCBI Taxonomy" id="2725557"/>
    <lineage>
        <taxon>Bacteria</taxon>
        <taxon>Pseudomonadati</taxon>
        <taxon>Pseudomonadota</taxon>
        <taxon>Betaproteobacteria</taxon>
        <taxon>Neisseriales</taxon>
        <taxon>Leeiaceae</taxon>
        <taxon>Leeia</taxon>
    </lineage>
</organism>
<reference evidence="2 3" key="1">
    <citation type="submission" date="2020-04" db="EMBL/GenBank/DDBJ databases">
        <title>Draft genome of Leeia sp. IMCC25680.</title>
        <authorList>
            <person name="Song J."/>
            <person name="Cho J.-C."/>
        </authorList>
    </citation>
    <scope>NUCLEOTIDE SEQUENCE [LARGE SCALE GENOMIC DNA]</scope>
    <source>
        <strain evidence="2 3">IMCC25680</strain>
    </source>
</reference>
<dbReference type="EMBL" id="JABAIM010000001">
    <property type="protein sequence ID" value="NLR74300.1"/>
    <property type="molecule type" value="Genomic_DNA"/>
</dbReference>
<keyword evidence="1" id="KW-0732">Signal</keyword>
<dbReference type="RefSeq" id="WP_168875922.1">
    <property type="nucleotide sequence ID" value="NZ_JABAIM010000001.1"/>
</dbReference>
<sequence>MKRLLRHLACSSLLLLALHIQAEPTMHLTLSGGKAVALQNGGPWLELLSVDEHRCPQDRECYHAGHALLVLGLREQTSAPPTLIGLSWPTQDGPIIQGLAAWGQRYQHPAWQIELQELLPKRPSTDPLPLSAYTVRLRVTRRVP</sequence>
<comment type="caution">
    <text evidence="2">The sequence shown here is derived from an EMBL/GenBank/DDBJ whole genome shotgun (WGS) entry which is preliminary data.</text>
</comment>
<dbReference type="AlphaFoldDB" id="A0A847RSW5"/>